<keyword evidence="1" id="KW-0812">Transmembrane</keyword>
<proteinExistence type="predicted"/>
<keyword evidence="1" id="KW-0472">Membrane</keyword>
<accession>A0A6U9HSS4</accession>
<dbReference type="EMBL" id="HBGW01024004">
    <property type="protein sequence ID" value="CAD9539250.1"/>
    <property type="molecule type" value="Transcribed_RNA"/>
</dbReference>
<evidence type="ECO:0000313" key="2">
    <source>
        <dbReference type="EMBL" id="CAD9539250.1"/>
    </source>
</evidence>
<reference evidence="2" key="1">
    <citation type="submission" date="2021-01" db="EMBL/GenBank/DDBJ databases">
        <authorList>
            <person name="Corre E."/>
            <person name="Pelletier E."/>
            <person name="Niang G."/>
            <person name="Scheremetjew M."/>
            <person name="Finn R."/>
            <person name="Kale V."/>
            <person name="Holt S."/>
            <person name="Cochrane G."/>
            <person name="Meng A."/>
            <person name="Brown T."/>
            <person name="Cohen L."/>
        </authorList>
    </citation>
    <scope>NUCLEOTIDE SEQUENCE</scope>
    <source>
        <strain evidence="2">RCC3387</strain>
    </source>
</reference>
<keyword evidence="1" id="KW-1133">Transmembrane helix</keyword>
<dbReference type="AlphaFoldDB" id="A0A6U9HSS4"/>
<evidence type="ECO:0000256" key="1">
    <source>
        <dbReference type="SAM" id="Phobius"/>
    </source>
</evidence>
<protein>
    <submittedName>
        <fullName evidence="2">Uncharacterized protein</fullName>
    </submittedName>
</protein>
<sequence length="378" mass="42695">MAGAPVPGWRGPHALRQDDQAGLLGGLGRAEEALPRLTAGQGHLRRPLCRFWSRAAALGSAALVVCGVWSGAHVGFARTIHRFRRGQIISAAPWGQQQQWQPPEPPLMTFYMYRASAVDELGKYPFGNINTGNMDGVIWYLMNEVVTMYTAGTRCPRKFNISVIHRFKIQVKSTPELFKEGMNFGPRYAYDKGRCMGRCFPNNLCTGEGDCQFHYDKYGYTLGCNNFYDKYPFPDKPTPAQHGIWYTLPLGGRCARPTGAHDCTWSYEYAGNLSLLELESVVPGQGNCCHGHCTGFWDDQFNTWRTSQRVDQALTAFAKKYPWTPRDVGPAKCDFQWWKWYSPDRWEHRDPWAKENKSDETQKTVDDGNVAVVANGQA</sequence>
<gene>
    <name evidence="2" type="ORF">BRAN1462_LOCUS15235</name>
</gene>
<name>A0A6U9HSS4_9DINO</name>
<organism evidence="2">
    <name type="scientific">Zooxanthella nutricula</name>
    <dbReference type="NCBI Taxonomy" id="1333877"/>
    <lineage>
        <taxon>Eukaryota</taxon>
        <taxon>Sar</taxon>
        <taxon>Alveolata</taxon>
        <taxon>Dinophyceae</taxon>
        <taxon>Peridiniales</taxon>
        <taxon>Peridiniales incertae sedis</taxon>
        <taxon>Zooxanthella</taxon>
    </lineage>
</organism>
<feature type="transmembrane region" description="Helical" evidence="1">
    <location>
        <begin position="55"/>
        <end position="76"/>
    </location>
</feature>